<dbReference type="CDD" id="cd02440">
    <property type="entry name" value="AdoMet_MTases"/>
    <property type="match status" value="1"/>
</dbReference>
<proteinExistence type="predicted"/>
<name>A0A9X3MYP0_9ACTN</name>
<accession>A0A9X3MYP0</accession>
<dbReference type="Pfam" id="PF13649">
    <property type="entry name" value="Methyltransf_25"/>
    <property type="match status" value="1"/>
</dbReference>
<dbReference type="PANTHER" id="PTHR42912">
    <property type="entry name" value="METHYLTRANSFERASE"/>
    <property type="match status" value="1"/>
</dbReference>
<feature type="domain" description="Methyltransferase" evidence="1">
    <location>
        <begin position="53"/>
        <end position="149"/>
    </location>
</feature>
<dbReference type="Gene3D" id="3.40.50.150">
    <property type="entry name" value="Vaccinia Virus protein VP39"/>
    <property type="match status" value="1"/>
</dbReference>
<keyword evidence="2" id="KW-0489">Methyltransferase</keyword>
<dbReference type="GO" id="GO:0008168">
    <property type="term" value="F:methyltransferase activity"/>
    <property type="evidence" value="ECO:0007669"/>
    <property type="project" value="UniProtKB-KW"/>
</dbReference>
<dbReference type="InterPro" id="IPR041698">
    <property type="entry name" value="Methyltransf_25"/>
</dbReference>
<keyword evidence="2" id="KW-0808">Transferase</keyword>
<dbReference type="PANTHER" id="PTHR42912:SF80">
    <property type="entry name" value="METHYLTRANSFERASE DOMAIN-CONTAINING PROTEIN"/>
    <property type="match status" value="1"/>
</dbReference>
<gene>
    <name evidence="2" type="ORF">OM076_27585</name>
</gene>
<keyword evidence="3" id="KW-1185">Reference proteome</keyword>
<organism evidence="2 3">
    <name type="scientific">Solirubrobacter ginsenosidimutans</name>
    <dbReference type="NCBI Taxonomy" id="490573"/>
    <lineage>
        <taxon>Bacteria</taxon>
        <taxon>Bacillati</taxon>
        <taxon>Actinomycetota</taxon>
        <taxon>Thermoleophilia</taxon>
        <taxon>Solirubrobacterales</taxon>
        <taxon>Solirubrobacteraceae</taxon>
        <taxon>Solirubrobacter</taxon>
    </lineage>
</organism>
<dbReference type="InterPro" id="IPR004033">
    <property type="entry name" value="UbiE/COQ5_MeTrFase"/>
</dbReference>
<sequence>MACDDEPSDEHGRRAARTYAAAADHFNCPSLAFWDRYGAATVSRLNLSPGQAVLDLCCGAGASAIPAARAVGPAGTVIGIDVAAALLDEARARAEREGLRNVEFRLDDARSTGFGDGSFDAVVCVFGVFFVADMEAFVAEMWRLVRPGGTLAITTWGPGLWEPASSVFWETVREIEPSLYKAFNPWDEITTPDALNGLFERAGLAGAKVEAAAGEQRLGRPDDFWDVVLGSGYRATVDALDPAQREALHDRVITELRSRAVLTLRTDVVFGTADRPQDDRTRA</sequence>
<protein>
    <submittedName>
        <fullName evidence="2">Methyltransferase domain-containing protein</fullName>
    </submittedName>
</protein>
<dbReference type="SUPFAM" id="SSF53335">
    <property type="entry name" value="S-adenosyl-L-methionine-dependent methyltransferases"/>
    <property type="match status" value="1"/>
</dbReference>
<dbReference type="EMBL" id="JAPDOD010000030">
    <property type="protein sequence ID" value="MDA0164066.1"/>
    <property type="molecule type" value="Genomic_DNA"/>
</dbReference>
<dbReference type="InterPro" id="IPR029063">
    <property type="entry name" value="SAM-dependent_MTases_sf"/>
</dbReference>
<dbReference type="Proteomes" id="UP001149140">
    <property type="component" value="Unassembled WGS sequence"/>
</dbReference>
<dbReference type="InterPro" id="IPR050508">
    <property type="entry name" value="Methyltransf_Superfamily"/>
</dbReference>
<dbReference type="RefSeq" id="WP_270043316.1">
    <property type="nucleotide sequence ID" value="NZ_JAPDOD010000030.1"/>
</dbReference>
<evidence type="ECO:0000313" key="2">
    <source>
        <dbReference type="EMBL" id="MDA0164066.1"/>
    </source>
</evidence>
<evidence type="ECO:0000259" key="1">
    <source>
        <dbReference type="Pfam" id="PF13649"/>
    </source>
</evidence>
<comment type="caution">
    <text evidence="2">The sequence shown here is derived from an EMBL/GenBank/DDBJ whole genome shotgun (WGS) entry which is preliminary data.</text>
</comment>
<dbReference type="GO" id="GO:0032259">
    <property type="term" value="P:methylation"/>
    <property type="evidence" value="ECO:0007669"/>
    <property type="project" value="UniProtKB-KW"/>
</dbReference>
<evidence type="ECO:0000313" key="3">
    <source>
        <dbReference type="Proteomes" id="UP001149140"/>
    </source>
</evidence>
<reference evidence="2" key="1">
    <citation type="submission" date="2022-10" db="EMBL/GenBank/DDBJ databases">
        <title>The WGS of Solirubrobacter ginsenosidimutans DSM 21036.</title>
        <authorList>
            <person name="Jiang Z."/>
        </authorList>
    </citation>
    <scope>NUCLEOTIDE SEQUENCE</scope>
    <source>
        <strain evidence="2">DSM 21036</strain>
    </source>
</reference>
<dbReference type="PROSITE" id="PS51608">
    <property type="entry name" value="SAM_MT_UBIE"/>
    <property type="match status" value="1"/>
</dbReference>
<dbReference type="AlphaFoldDB" id="A0A9X3MYP0"/>